<dbReference type="PROSITE" id="PS00409">
    <property type="entry name" value="PROKAR_NTER_METHYL"/>
    <property type="match status" value="1"/>
</dbReference>
<dbReference type="OrthoDB" id="210622at2"/>
<keyword evidence="1" id="KW-1133">Transmembrane helix</keyword>
<comment type="caution">
    <text evidence="3">The sequence shown here is derived from an EMBL/GenBank/DDBJ whole genome shotgun (WGS) entry which is preliminary data.</text>
</comment>
<gene>
    <name evidence="3" type="ORF">C5Y98_26665</name>
</gene>
<dbReference type="InterPro" id="IPR011453">
    <property type="entry name" value="DUF1559"/>
</dbReference>
<dbReference type="EMBL" id="PUIB01000027">
    <property type="protein sequence ID" value="PQO27801.1"/>
    <property type="molecule type" value="Genomic_DNA"/>
</dbReference>
<dbReference type="InterPro" id="IPR045584">
    <property type="entry name" value="Pilin-like"/>
</dbReference>
<dbReference type="InterPro" id="IPR027558">
    <property type="entry name" value="Pre_pil_HX9DG_C"/>
</dbReference>
<name>A0A2S8F6L5_9BACT</name>
<dbReference type="Gene3D" id="3.30.700.10">
    <property type="entry name" value="Glycoprotein, Type 4 Pilin"/>
    <property type="match status" value="1"/>
</dbReference>
<accession>A0A2S8F6L5</accession>
<dbReference type="Pfam" id="PF07963">
    <property type="entry name" value="N_methyl"/>
    <property type="match status" value="1"/>
</dbReference>
<evidence type="ECO:0000259" key="2">
    <source>
        <dbReference type="Pfam" id="PF07596"/>
    </source>
</evidence>
<evidence type="ECO:0000313" key="4">
    <source>
        <dbReference type="Proteomes" id="UP000239388"/>
    </source>
</evidence>
<dbReference type="PANTHER" id="PTHR30093">
    <property type="entry name" value="GENERAL SECRETION PATHWAY PROTEIN G"/>
    <property type="match status" value="1"/>
</dbReference>
<proteinExistence type="predicted"/>
<dbReference type="Proteomes" id="UP000239388">
    <property type="component" value="Unassembled WGS sequence"/>
</dbReference>
<dbReference type="PANTHER" id="PTHR30093:SF2">
    <property type="entry name" value="TYPE II SECRETION SYSTEM PROTEIN H"/>
    <property type="match status" value="1"/>
</dbReference>
<protein>
    <submittedName>
        <fullName evidence="3">Prepilin-type cleavage/methylation domain-containing protein</fullName>
    </submittedName>
</protein>
<dbReference type="Pfam" id="PF07596">
    <property type="entry name" value="SBP_bac_10"/>
    <property type="match status" value="1"/>
</dbReference>
<reference evidence="3 4" key="1">
    <citation type="submission" date="2018-02" db="EMBL/GenBank/DDBJ databases">
        <title>Comparative genomes isolates from brazilian mangrove.</title>
        <authorList>
            <person name="Araujo J.E."/>
            <person name="Taketani R.G."/>
            <person name="Silva M.C.P."/>
            <person name="Loureco M.V."/>
            <person name="Andreote F.D."/>
        </authorList>
    </citation>
    <scope>NUCLEOTIDE SEQUENCE [LARGE SCALE GENOMIC DNA]</scope>
    <source>
        <strain evidence="3 4">NAP PRIS-MGV</strain>
    </source>
</reference>
<dbReference type="NCBIfam" id="TIGR02532">
    <property type="entry name" value="IV_pilin_GFxxxE"/>
    <property type="match status" value="1"/>
</dbReference>
<feature type="domain" description="DUF1559" evidence="2">
    <location>
        <begin position="31"/>
        <end position="284"/>
    </location>
</feature>
<dbReference type="SUPFAM" id="SSF54523">
    <property type="entry name" value="Pili subunits"/>
    <property type="match status" value="1"/>
</dbReference>
<keyword evidence="1" id="KW-0472">Membrane</keyword>
<dbReference type="RefSeq" id="WP_105359378.1">
    <property type="nucleotide sequence ID" value="NZ_PUIB01000027.1"/>
</dbReference>
<dbReference type="AlphaFoldDB" id="A0A2S8F6L5"/>
<evidence type="ECO:0000313" key="3">
    <source>
        <dbReference type="EMBL" id="PQO27801.1"/>
    </source>
</evidence>
<organism evidence="3 4">
    <name type="scientific">Blastopirellula marina</name>
    <dbReference type="NCBI Taxonomy" id="124"/>
    <lineage>
        <taxon>Bacteria</taxon>
        <taxon>Pseudomonadati</taxon>
        <taxon>Planctomycetota</taxon>
        <taxon>Planctomycetia</taxon>
        <taxon>Pirellulales</taxon>
        <taxon>Pirellulaceae</taxon>
        <taxon>Blastopirellula</taxon>
    </lineage>
</organism>
<sequence length="303" mass="32483">MRARSGFTLVELLVVIAIIGVLIALLLPAVQQAREAARRMQCTNNEKQLGLALHNYHDTFKAFPPAYLYRGGSGKANYGWATNILPYIEQTALYDALEPGRVPLYLRYTSSATAQEKAWLQTSIDGYRCPSDVTPKLNNKIKFGGTNQFDIATSNYVCNLGTTATNGTVESDGVFYGNSFLGLKDIIDGTSNTLLIGERDGGPSKVSGTSFYAAVWAGVGSNSDIGYSGVGRTGLRSGFTINFDYAAAGAPANMGKGMSSLHPGGLNILLCDGSVRFLQENADKTNVILPLSKRQDGIVFQLP</sequence>
<keyword evidence="1" id="KW-0812">Transmembrane</keyword>
<feature type="transmembrane region" description="Helical" evidence="1">
    <location>
        <begin position="12"/>
        <end position="30"/>
    </location>
</feature>
<evidence type="ECO:0000256" key="1">
    <source>
        <dbReference type="SAM" id="Phobius"/>
    </source>
</evidence>
<dbReference type="InterPro" id="IPR012902">
    <property type="entry name" value="N_methyl_site"/>
</dbReference>
<dbReference type="NCBIfam" id="TIGR04294">
    <property type="entry name" value="pre_pil_HX9DG"/>
    <property type="match status" value="1"/>
</dbReference>